<dbReference type="GO" id="GO:0046943">
    <property type="term" value="F:carboxylic acid transmembrane transporter activity"/>
    <property type="evidence" value="ECO:0007669"/>
    <property type="project" value="TreeGrafter"/>
</dbReference>
<evidence type="ECO:0000259" key="7">
    <source>
        <dbReference type="PROSITE" id="PS50850"/>
    </source>
</evidence>
<dbReference type="SUPFAM" id="SSF103473">
    <property type="entry name" value="MFS general substrate transporter"/>
    <property type="match status" value="1"/>
</dbReference>
<feature type="transmembrane region" description="Helical" evidence="6">
    <location>
        <begin position="52"/>
        <end position="73"/>
    </location>
</feature>
<name>A0A0R2MD30_9LACO</name>
<dbReference type="AlphaFoldDB" id="A0A0R2MD30"/>
<evidence type="ECO:0000313" key="8">
    <source>
        <dbReference type="EMBL" id="KRO11598.1"/>
    </source>
</evidence>
<feature type="transmembrane region" description="Helical" evidence="6">
    <location>
        <begin position="12"/>
        <end position="40"/>
    </location>
</feature>
<keyword evidence="3 6" id="KW-0812">Transmembrane</keyword>
<comment type="caution">
    <text evidence="8">The sequence shown here is derived from an EMBL/GenBank/DDBJ whole genome shotgun (WGS) entry which is preliminary data.</text>
</comment>
<organism evidence="8 9">
    <name type="scientific">Lactiplantibacillus xiangfangensis</name>
    <dbReference type="NCBI Taxonomy" id="942150"/>
    <lineage>
        <taxon>Bacteria</taxon>
        <taxon>Bacillati</taxon>
        <taxon>Bacillota</taxon>
        <taxon>Bacilli</taxon>
        <taxon>Lactobacillales</taxon>
        <taxon>Lactobacillaceae</taxon>
        <taxon>Lactiplantibacillus</taxon>
    </lineage>
</organism>
<proteinExistence type="predicted"/>
<evidence type="ECO:0000313" key="9">
    <source>
        <dbReference type="Proteomes" id="UP000051783"/>
    </source>
</evidence>
<evidence type="ECO:0000256" key="2">
    <source>
        <dbReference type="ARBA" id="ARBA00022448"/>
    </source>
</evidence>
<keyword evidence="4 6" id="KW-1133">Transmembrane helix</keyword>
<dbReference type="Proteomes" id="UP000051783">
    <property type="component" value="Unassembled WGS sequence"/>
</dbReference>
<dbReference type="GO" id="GO:0005886">
    <property type="term" value="C:plasma membrane"/>
    <property type="evidence" value="ECO:0007669"/>
    <property type="project" value="UniProtKB-SubCell"/>
</dbReference>
<evidence type="ECO:0000256" key="3">
    <source>
        <dbReference type="ARBA" id="ARBA00022692"/>
    </source>
</evidence>
<keyword evidence="2" id="KW-0813">Transport</keyword>
<feature type="transmembrane region" description="Helical" evidence="6">
    <location>
        <begin position="146"/>
        <end position="163"/>
    </location>
</feature>
<dbReference type="RefSeq" id="WP_057705969.1">
    <property type="nucleotide sequence ID" value="NZ_JQCL01000054.1"/>
</dbReference>
<dbReference type="OrthoDB" id="3252866at2"/>
<keyword evidence="9" id="KW-1185">Reference proteome</keyword>
<keyword evidence="5 6" id="KW-0472">Membrane</keyword>
<dbReference type="InterPro" id="IPR036259">
    <property type="entry name" value="MFS_trans_sf"/>
</dbReference>
<evidence type="ECO:0000256" key="4">
    <source>
        <dbReference type="ARBA" id="ARBA00022989"/>
    </source>
</evidence>
<sequence>MDNKDSIQTKKYLPLAFAAGMGSMLGSGIIVSLSATIPVWQSGLGLTNGQVGMLSGALTFAIAFGSIIGGRVAEMIGLVRFFNWINLFYAIGAAVCIFSNSFLTLLIGVIIAGAASGADLPTSLTVVSHDSPDDVVSARLVSSTQIFWQVGIFVSYICSFVVSRMSGANGARIVFAILTVIALMTWLWRTFSKKFKAFHEAGDQKYTAKQDNASTDDKVSLSSVLFGKEKGKYLGIFIGILMFYILWNLLANTWGQFQTFMMVKADASQSLATGAGLILNLVSFGVSILFASIAGGKNRNRSFYIGSVIMLLALVGLALGGTSLWVIIFSIGFYNLGTPLAGEALYKVWTQESFPIEVRSSVQGLINGLSRICCALFAFITPALVMPSRIKTTMWGFVLVIIVSFIAGLVVINLQRKYHIQSKNV</sequence>
<dbReference type="Pfam" id="PF07690">
    <property type="entry name" value="MFS_1"/>
    <property type="match status" value="1"/>
</dbReference>
<gene>
    <name evidence="8" type="ORF">IV64_GL002235</name>
</gene>
<dbReference type="InterPro" id="IPR011701">
    <property type="entry name" value="MFS"/>
</dbReference>
<dbReference type="InterPro" id="IPR020846">
    <property type="entry name" value="MFS_dom"/>
</dbReference>
<feature type="domain" description="Major facilitator superfamily (MFS) profile" evidence="7">
    <location>
        <begin position="12"/>
        <end position="419"/>
    </location>
</feature>
<feature type="transmembrane region" description="Helical" evidence="6">
    <location>
        <begin position="394"/>
        <end position="414"/>
    </location>
</feature>
<dbReference type="PANTHER" id="PTHR23508:SF10">
    <property type="entry name" value="CARBOXYLIC ACID TRANSPORTER PROTEIN HOMOLOG"/>
    <property type="match status" value="1"/>
</dbReference>
<feature type="transmembrane region" description="Helical" evidence="6">
    <location>
        <begin position="170"/>
        <end position="188"/>
    </location>
</feature>
<dbReference type="PROSITE" id="PS50850">
    <property type="entry name" value="MFS"/>
    <property type="match status" value="1"/>
</dbReference>
<feature type="transmembrane region" description="Helical" evidence="6">
    <location>
        <begin position="369"/>
        <end position="388"/>
    </location>
</feature>
<feature type="transmembrane region" description="Helical" evidence="6">
    <location>
        <begin position="303"/>
        <end position="328"/>
    </location>
</feature>
<feature type="transmembrane region" description="Helical" evidence="6">
    <location>
        <begin position="271"/>
        <end position="291"/>
    </location>
</feature>
<dbReference type="EMBL" id="JQCL01000054">
    <property type="protein sequence ID" value="KRO11598.1"/>
    <property type="molecule type" value="Genomic_DNA"/>
</dbReference>
<dbReference type="PANTHER" id="PTHR23508">
    <property type="entry name" value="CARBOXYLIC ACID TRANSPORTER PROTEIN HOMOLOG"/>
    <property type="match status" value="1"/>
</dbReference>
<feature type="transmembrane region" description="Helical" evidence="6">
    <location>
        <begin position="85"/>
        <end position="115"/>
    </location>
</feature>
<reference evidence="8 9" key="1">
    <citation type="journal article" date="2015" name="Genome Announc.">
        <title>Expanding the biotechnology potential of lactobacilli through comparative genomics of 213 strains and associated genera.</title>
        <authorList>
            <person name="Sun Z."/>
            <person name="Harris H.M."/>
            <person name="McCann A."/>
            <person name="Guo C."/>
            <person name="Argimon S."/>
            <person name="Zhang W."/>
            <person name="Yang X."/>
            <person name="Jeffery I.B."/>
            <person name="Cooney J.C."/>
            <person name="Kagawa T.F."/>
            <person name="Liu W."/>
            <person name="Song Y."/>
            <person name="Salvetti E."/>
            <person name="Wrobel A."/>
            <person name="Rasinkangas P."/>
            <person name="Parkhill J."/>
            <person name="Rea M.C."/>
            <person name="O'Sullivan O."/>
            <person name="Ritari J."/>
            <person name="Douillard F.P."/>
            <person name="Paul Ross R."/>
            <person name="Yang R."/>
            <person name="Briner A.E."/>
            <person name="Felis G.E."/>
            <person name="de Vos W.M."/>
            <person name="Barrangou R."/>
            <person name="Klaenhammer T.R."/>
            <person name="Caufield P.W."/>
            <person name="Cui Y."/>
            <person name="Zhang H."/>
            <person name="O'Toole P.W."/>
        </authorList>
    </citation>
    <scope>NUCLEOTIDE SEQUENCE [LARGE SCALE GENOMIC DNA]</scope>
    <source>
        <strain evidence="8 9">LMG 26013</strain>
    </source>
</reference>
<feature type="transmembrane region" description="Helical" evidence="6">
    <location>
        <begin position="233"/>
        <end position="250"/>
    </location>
</feature>
<dbReference type="STRING" id="942150.IV64_GL002235"/>
<dbReference type="Gene3D" id="1.20.1250.20">
    <property type="entry name" value="MFS general substrate transporter like domains"/>
    <property type="match status" value="1"/>
</dbReference>
<comment type="subcellular location">
    <subcellularLocation>
        <location evidence="1">Cell membrane</location>
        <topology evidence="1">Multi-pass membrane protein</topology>
    </subcellularLocation>
</comment>
<accession>A0A0R2MD30</accession>
<dbReference type="PATRIC" id="fig|942150.3.peg.2337"/>
<evidence type="ECO:0000256" key="5">
    <source>
        <dbReference type="ARBA" id="ARBA00023136"/>
    </source>
</evidence>
<evidence type="ECO:0000256" key="1">
    <source>
        <dbReference type="ARBA" id="ARBA00004651"/>
    </source>
</evidence>
<protein>
    <submittedName>
        <fullName evidence="8">Major facilitator superfamily protein</fullName>
    </submittedName>
</protein>
<evidence type="ECO:0000256" key="6">
    <source>
        <dbReference type="SAM" id="Phobius"/>
    </source>
</evidence>